<evidence type="ECO:0000313" key="2">
    <source>
        <dbReference type="EMBL" id="CAD5126418.1"/>
    </source>
</evidence>
<accession>A0A7I8WDZ0</accession>
<dbReference type="EMBL" id="CAJFCJ010000047">
    <property type="protein sequence ID" value="CAD5126418.1"/>
    <property type="molecule type" value="Genomic_DNA"/>
</dbReference>
<proteinExistence type="predicted"/>
<comment type="caution">
    <text evidence="2">The sequence shown here is derived from an EMBL/GenBank/DDBJ whole genome shotgun (WGS) entry which is preliminary data.</text>
</comment>
<gene>
    <name evidence="2" type="ORF">DGYR_LOCUS13661</name>
</gene>
<protein>
    <submittedName>
        <fullName evidence="2">Uncharacterized protein</fullName>
    </submittedName>
</protein>
<keyword evidence="1" id="KW-0472">Membrane</keyword>
<keyword evidence="3" id="KW-1185">Reference proteome</keyword>
<reference evidence="2 3" key="1">
    <citation type="submission" date="2020-08" db="EMBL/GenBank/DDBJ databases">
        <authorList>
            <person name="Hejnol A."/>
        </authorList>
    </citation>
    <scope>NUCLEOTIDE SEQUENCE [LARGE SCALE GENOMIC DNA]</scope>
</reference>
<keyword evidence="1" id="KW-0812">Transmembrane</keyword>
<organism evidence="2 3">
    <name type="scientific">Dimorphilus gyrociliatus</name>
    <dbReference type="NCBI Taxonomy" id="2664684"/>
    <lineage>
        <taxon>Eukaryota</taxon>
        <taxon>Metazoa</taxon>
        <taxon>Spiralia</taxon>
        <taxon>Lophotrochozoa</taxon>
        <taxon>Annelida</taxon>
        <taxon>Polychaeta</taxon>
        <taxon>Polychaeta incertae sedis</taxon>
        <taxon>Dinophilidae</taxon>
        <taxon>Dimorphilus</taxon>
    </lineage>
</organism>
<sequence>MVMYVATNYLGVILLFVPLIFGFYEDYVNMLSPHQHIVQSGSIHLGKYTFGNLYDGTPFEFKTDGSRLNISKVKLWFHIPGGEHFKLHTLRLLKLRNGHEKLSFTLTFLNSRDIYDLEHNFTKGWNEIAFTNLTFINRIYVTVTESDYDNLEIGEFQILGFNKYFLSCLEWFSKSTLETSVVMIHTIGSSISLDVSRIESGATCQSSTGNCRLAIKDSVNYIDDMWIPLATDKNIFIEIKFYDSYSIEEIIVKQPIENEINSIIIKCDESLIEMIVNKTSLFTSLQTELTTSFLRFLFYKRDNQTFFGLYEIKVIGRTRKPHKNICDSATSYIKSQDFISIGQNKVTYKPTSTDQCSQSKHFLR</sequence>
<name>A0A7I8WDZ0_9ANNE</name>
<dbReference type="AlphaFoldDB" id="A0A7I8WDZ0"/>
<keyword evidence="1" id="KW-1133">Transmembrane helix</keyword>
<evidence type="ECO:0000313" key="3">
    <source>
        <dbReference type="Proteomes" id="UP000549394"/>
    </source>
</evidence>
<evidence type="ECO:0000256" key="1">
    <source>
        <dbReference type="SAM" id="Phobius"/>
    </source>
</evidence>
<feature type="transmembrane region" description="Helical" evidence="1">
    <location>
        <begin position="6"/>
        <end position="24"/>
    </location>
</feature>
<dbReference type="Proteomes" id="UP000549394">
    <property type="component" value="Unassembled WGS sequence"/>
</dbReference>